<evidence type="ECO:0000256" key="2">
    <source>
        <dbReference type="SAM" id="SignalP"/>
    </source>
</evidence>
<keyword evidence="4" id="KW-1185">Reference proteome</keyword>
<proteinExistence type="predicted"/>
<sequence>MIRIIIATIVLLSLQEFSKATRDVDLQGLIQNRRSFLNYAEEGKLEAYLSSFGSSPNQSEIHEIFKRSPKRKVRKAKKGSTTTTTESPVVVEIPMKRLKSKKNGKNVDQSQRDGGNEEDDEDDEPIVTVKPTKSTPHSDWPKAPQFMDTNSVPATSKQVETTRMNQMIGESTESPVVVEIPMKRLKSKKNGKNVDQSQRVTFKFGLEDAKYDEAYERLKKSRKIRVKRSSDIETNDRNKKAFVQPTEVLKFSIQDAVIKSPFESEDKDTKESEIKTSERLPFPQPEIKESIVMRKSVYFYKNDENYDKKNSMTSPGPVLFEDSIPTTPSPMIVAHLTMKTTFIIHQLLASPLNMQLLL</sequence>
<feature type="chain" id="PRO_5013063052" evidence="2">
    <location>
        <begin position="21"/>
        <end position="358"/>
    </location>
</feature>
<evidence type="ECO:0000313" key="4">
    <source>
        <dbReference type="Proteomes" id="UP000183832"/>
    </source>
</evidence>
<organism evidence="3 4">
    <name type="scientific">Clunio marinus</name>
    <dbReference type="NCBI Taxonomy" id="568069"/>
    <lineage>
        <taxon>Eukaryota</taxon>
        <taxon>Metazoa</taxon>
        <taxon>Ecdysozoa</taxon>
        <taxon>Arthropoda</taxon>
        <taxon>Hexapoda</taxon>
        <taxon>Insecta</taxon>
        <taxon>Pterygota</taxon>
        <taxon>Neoptera</taxon>
        <taxon>Endopterygota</taxon>
        <taxon>Diptera</taxon>
        <taxon>Nematocera</taxon>
        <taxon>Chironomoidea</taxon>
        <taxon>Chironomidae</taxon>
        <taxon>Clunio</taxon>
    </lineage>
</organism>
<dbReference type="Proteomes" id="UP000183832">
    <property type="component" value="Unassembled WGS sequence"/>
</dbReference>
<feature type="region of interest" description="Disordered" evidence="1">
    <location>
        <begin position="68"/>
        <end position="155"/>
    </location>
</feature>
<dbReference type="AlphaFoldDB" id="A0A1J1J1N1"/>
<feature type="compositionally biased region" description="Basic residues" evidence="1">
    <location>
        <begin position="68"/>
        <end position="78"/>
    </location>
</feature>
<evidence type="ECO:0000313" key="3">
    <source>
        <dbReference type="EMBL" id="CRL05350.1"/>
    </source>
</evidence>
<protein>
    <submittedName>
        <fullName evidence="3">CLUMA_CG018244, isoform A</fullName>
    </submittedName>
</protein>
<feature type="signal peptide" evidence="2">
    <location>
        <begin position="1"/>
        <end position="20"/>
    </location>
</feature>
<name>A0A1J1J1N1_9DIPT</name>
<dbReference type="EMBL" id="CVRI01000064">
    <property type="protein sequence ID" value="CRL05350.1"/>
    <property type="molecule type" value="Genomic_DNA"/>
</dbReference>
<gene>
    <name evidence="3" type="ORF">CLUMA_CG018244</name>
</gene>
<evidence type="ECO:0000256" key="1">
    <source>
        <dbReference type="SAM" id="MobiDB-lite"/>
    </source>
</evidence>
<reference evidence="3 4" key="1">
    <citation type="submission" date="2015-04" db="EMBL/GenBank/DDBJ databases">
        <authorList>
            <person name="Syromyatnikov M.Y."/>
            <person name="Popov V.N."/>
        </authorList>
    </citation>
    <scope>NUCLEOTIDE SEQUENCE [LARGE SCALE GENOMIC DNA]</scope>
</reference>
<accession>A0A1J1J1N1</accession>
<keyword evidence="2" id="KW-0732">Signal</keyword>
<feature type="compositionally biased region" description="Acidic residues" evidence="1">
    <location>
        <begin position="116"/>
        <end position="125"/>
    </location>
</feature>